<evidence type="ECO:0000256" key="7">
    <source>
        <dbReference type="ARBA" id="ARBA00022989"/>
    </source>
</evidence>
<evidence type="ECO:0000313" key="12">
    <source>
        <dbReference type="Proteomes" id="UP000662986"/>
    </source>
</evidence>
<evidence type="ECO:0000256" key="10">
    <source>
        <dbReference type="RuleBase" id="RU004181"/>
    </source>
</evidence>
<evidence type="ECO:0000256" key="1">
    <source>
        <dbReference type="ARBA" id="ARBA00006139"/>
    </source>
</evidence>
<gene>
    <name evidence="9" type="primary">lspA</name>
    <name evidence="11" type="ORF">JWS13_02955</name>
</gene>
<keyword evidence="12" id="KW-1185">Reference proteome</keyword>
<keyword evidence="4 9" id="KW-0812">Transmembrane</keyword>
<keyword evidence="11" id="KW-0614">Plasmid</keyword>
<dbReference type="PRINTS" id="PR00781">
    <property type="entry name" value="LIPOSIGPTASE"/>
</dbReference>
<keyword evidence="8 9" id="KW-0472">Membrane</keyword>
<keyword evidence="6 9" id="KW-0378">Hydrolase</keyword>
<dbReference type="PANTHER" id="PTHR33695:SF1">
    <property type="entry name" value="LIPOPROTEIN SIGNAL PEPTIDASE"/>
    <property type="match status" value="1"/>
</dbReference>
<dbReference type="InterPro" id="IPR001872">
    <property type="entry name" value="Peptidase_A8"/>
</dbReference>
<proteinExistence type="inferred from homology"/>
<feature type="active site" evidence="9">
    <location>
        <position position="138"/>
    </location>
</feature>
<geneLocation type="plasmid" evidence="11 12">
    <name>unnamed4</name>
</geneLocation>
<evidence type="ECO:0000256" key="3">
    <source>
        <dbReference type="ARBA" id="ARBA00022670"/>
    </source>
</evidence>
<evidence type="ECO:0000256" key="2">
    <source>
        <dbReference type="ARBA" id="ARBA00022475"/>
    </source>
</evidence>
<dbReference type="EC" id="3.4.23.36" evidence="9"/>
<evidence type="ECO:0000256" key="8">
    <source>
        <dbReference type="ARBA" id="ARBA00023136"/>
    </source>
</evidence>
<dbReference type="PANTHER" id="PTHR33695">
    <property type="entry name" value="LIPOPROTEIN SIGNAL PEPTIDASE"/>
    <property type="match status" value="1"/>
</dbReference>
<reference evidence="11 12" key="2">
    <citation type="journal article" date="2022" name="Arch. Microbiol.">
        <title>Rhodococcus pseudokoreensis sp. nov. isolated from the rhizosphere of young M26 apple rootstocks.</title>
        <authorList>
            <person name="Kampfer P."/>
            <person name="Glaeser S.P."/>
            <person name="Blom J."/>
            <person name="Wolf J."/>
            <person name="Benning S."/>
            <person name="Schloter M."/>
            <person name="Neumann-Schaal M."/>
        </authorList>
    </citation>
    <scope>NUCLEOTIDE SEQUENCE [LARGE SCALE GENOMIC DNA]</scope>
    <source>
        <strain evidence="11 12">R79</strain>
    </source>
</reference>
<keyword evidence="5 9" id="KW-0064">Aspartyl protease</keyword>
<organism evidence="11 12">
    <name type="scientific">Rhodococcus pseudokoreensis</name>
    <dbReference type="NCBI Taxonomy" id="2811421"/>
    <lineage>
        <taxon>Bacteria</taxon>
        <taxon>Bacillati</taxon>
        <taxon>Actinomycetota</taxon>
        <taxon>Actinomycetes</taxon>
        <taxon>Mycobacteriales</taxon>
        <taxon>Nocardiaceae</taxon>
        <taxon>Rhodococcus</taxon>
    </lineage>
</organism>
<accession>A0A974ZRK8</accession>
<feature type="transmembrane region" description="Helical" evidence="9">
    <location>
        <begin position="95"/>
        <end position="114"/>
    </location>
</feature>
<comment type="function">
    <text evidence="9">This protein specifically catalyzes the removal of signal peptides from prolipoproteins.</text>
</comment>
<evidence type="ECO:0000256" key="4">
    <source>
        <dbReference type="ARBA" id="ARBA00022692"/>
    </source>
</evidence>
<comment type="catalytic activity">
    <reaction evidence="9">
        <text>Release of signal peptides from bacterial membrane prolipoproteins. Hydrolyzes -Xaa-Yaa-Zaa-|-(S,diacylglyceryl)Cys-, in which Xaa is hydrophobic (preferably Leu), and Yaa (Ala or Ser) and Zaa (Gly or Ala) have small, neutral side chains.</text>
        <dbReference type="EC" id="3.4.23.36"/>
    </reaction>
</comment>
<keyword evidence="7 9" id="KW-1133">Transmembrane helix</keyword>
<comment type="subcellular location">
    <subcellularLocation>
        <location evidence="9">Cell membrane</location>
        <topology evidence="9">Multi-pass membrane protein</topology>
    </subcellularLocation>
</comment>
<dbReference type="HAMAP" id="MF_00161">
    <property type="entry name" value="LspA"/>
    <property type="match status" value="1"/>
</dbReference>
<evidence type="ECO:0000313" key="11">
    <source>
        <dbReference type="EMBL" id="QSE87776.1"/>
    </source>
</evidence>
<dbReference type="Pfam" id="PF01252">
    <property type="entry name" value="Peptidase_A8"/>
    <property type="match status" value="1"/>
</dbReference>
<dbReference type="EMBL" id="CP070615">
    <property type="protein sequence ID" value="QSE87776.1"/>
    <property type="molecule type" value="Genomic_DNA"/>
</dbReference>
<keyword evidence="3 9" id="KW-0645">Protease</keyword>
<name>A0A974ZRK8_9NOCA</name>
<evidence type="ECO:0000256" key="9">
    <source>
        <dbReference type="HAMAP-Rule" id="MF_00161"/>
    </source>
</evidence>
<sequence>MSLDSQPKRTVHVRRVFVALAGVLALTALVGDPLARRELDGRTIDLGVLQLKLAFNSGVAFSVGGGLPAEFVLAVTAAITAAVGYYAWRTLPESSPIAVVGLAGIFAGALANVIDRSIDGRVTDYFHTGWWPTFNLADTYIVGGVVLFIASLLLAPPDTPAKE</sequence>
<reference evidence="11 12" key="1">
    <citation type="journal article" date="2021" name="Microbiol. Resour. Announc.">
        <title>Complete Genome Sequences of Two Rhodococcus sp. Strains with Large and Linear Chromosomes, Isolated from Apple Rhizosphere.</title>
        <authorList>
            <person name="Benning S."/>
            <person name="Brugnone N."/>
            <person name="Siani R."/>
            <person name="Kublik S."/>
            <person name="Schloter M."/>
            <person name="Rad V."/>
        </authorList>
    </citation>
    <scope>NUCLEOTIDE SEQUENCE [LARGE SCALE GENOMIC DNA]</scope>
    <source>
        <strain evidence="11 12">R79</strain>
    </source>
</reference>
<comment type="similarity">
    <text evidence="1 9 10">Belongs to the peptidase A8 family.</text>
</comment>
<feature type="transmembrane region" description="Helical" evidence="9">
    <location>
        <begin position="71"/>
        <end position="88"/>
    </location>
</feature>
<feature type="transmembrane region" description="Helical" evidence="9">
    <location>
        <begin position="134"/>
        <end position="155"/>
    </location>
</feature>
<keyword evidence="2 9" id="KW-1003">Cell membrane</keyword>
<comment type="pathway">
    <text evidence="9">Protein modification; lipoprotein biosynthesis (signal peptide cleavage).</text>
</comment>
<evidence type="ECO:0000256" key="6">
    <source>
        <dbReference type="ARBA" id="ARBA00022801"/>
    </source>
</evidence>
<feature type="active site" evidence="9">
    <location>
        <position position="124"/>
    </location>
</feature>
<dbReference type="Proteomes" id="UP000662986">
    <property type="component" value="Plasmid unnamed4"/>
</dbReference>
<comment type="caution">
    <text evidence="9">Lacks conserved residue(s) required for the propagation of feature annotation.</text>
</comment>
<protein>
    <recommendedName>
        <fullName evidence="9">Lipoprotein signal peptidase</fullName>
        <ecNumber evidence="9">3.4.23.36</ecNumber>
    </recommendedName>
    <alternativeName>
        <fullName evidence="9">Prolipoprotein signal peptidase</fullName>
    </alternativeName>
    <alternativeName>
        <fullName evidence="9">Signal peptidase II</fullName>
        <shortName evidence="9">SPase II</shortName>
    </alternativeName>
</protein>
<evidence type="ECO:0000256" key="5">
    <source>
        <dbReference type="ARBA" id="ARBA00022750"/>
    </source>
</evidence>